<sequence>MHILITRPAWLEVDLDQVKHNIEEIKSHLKENTDIISIVKADAYSFGAVEIAKVMVESGVNHFAVASGNEGISLRKSLPSVEILVLGFTPQEAAGSMIENKIDMALYRLDVAKELNDLAARMGIKAGVHIAVDTGMNRIGFRPCGESVDAVEAISKMDHIEIKGMFTHFAKADTDPEFTKKQFQRYDWFVKELAKRNIRLKRHVSNSHAIMNFREFDLEYVRPGIIQYGTAEGDPAGKDYDIRFIAQLKADIAHVKIIGPGEGISYGQIYTTDRETKVATLPIGYADGMERSMSEKFDVLVGGKRCPQIGRICMDQMMVDVTGVDCEVGDEVVILGRQGDEEITVEELAKANNEIPTSFCTHFKKRLPKVYLKDGKRYKTVDEILGIDY</sequence>
<dbReference type="GO" id="GO:0009252">
    <property type="term" value="P:peptidoglycan biosynthetic process"/>
    <property type="evidence" value="ECO:0007669"/>
    <property type="project" value="TreeGrafter"/>
</dbReference>
<dbReference type="PRINTS" id="PR00992">
    <property type="entry name" value="ALARACEMASE"/>
</dbReference>
<dbReference type="Pfam" id="PF01168">
    <property type="entry name" value="Ala_racemase_N"/>
    <property type="match status" value="1"/>
</dbReference>
<dbReference type="SUPFAM" id="SSF51419">
    <property type="entry name" value="PLP-binding barrel"/>
    <property type="match status" value="1"/>
</dbReference>
<dbReference type="CDD" id="cd00430">
    <property type="entry name" value="PLPDE_III_AR"/>
    <property type="match status" value="1"/>
</dbReference>
<dbReference type="GO" id="GO:0030632">
    <property type="term" value="P:D-alanine biosynthetic process"/>
    <property type="evidence" value="ECO:0007669"/>
    <property type="project" value="UniProtKB-UniRule"/>
</dbReference>
<dbReference type="InterPro" id="IPR001608">
    <property type="entry name" value="Ala_racemase_N"/>
</dbReference>
<dbReference type="RefSeq" id="WP_232300138.1">
    <property type="nucleotide sequence ID" value="NZ_KQ960182.1"/>
</dbReference>
<keyword evidence="9" id="KW-1185">Reference proteome</keyword>
<evidence type="ECO:0000313" key="9">
    <source>
        <dbReference type="Proteomes" id="UP000070442"/>
    </source>
</evidence>
<protein>
    <recommendedName>
        <fullName evidence="4">Alanine racemase</fullName>
        <ecNumber evidence="4">5.1.1.1</ecNumber>
    </recommendedName>
</protein>
<comment type="similarity">
    <text evidence="4">Belongs to the alanine racemase family.</text>
</comment>
<dbReference type="GO" id="GO:0008784">
    <property type="term" value="F:alanine racemase activity"/>
    <property type="evidence" value="ECO:0007669"/>
    <property type="project" value="UniProtKB-UniRule"/>
</dbReference>
<dbReference type="UniPathway" id="UPA00042">
    <property type="reaction ID" value="UER00497"/>
</dbReference>
<dbReference type="GO" id="GO:0005829">
    <property type="term" value="C:cytosol"/>
    <property type="evidence" value="ECO:0007669"/>
    <property type="project" value="TreeGrafter"/>
</dbReference>
<reference evidence="9" key="1">
    <citation type="submission" date="2016-01" db="EMBL/GenBank/DDBJ databases">
        <authorList>
            <person name="Mitreva M."/>
            <person name="Pepin K.H."/>
            <person name="Mihindukulasuriya K.A."/>
            <person name="Fulton R."/>
            <person name="Fronick C."/>
            <person name="O'Laughlin M."/>
            <person name="Miner T."/>
            <person name="Herter B."/>
            <person name="Rosa B.A."/>
            <person name="Cordes M."/>
            <person name="Tomlinson C."/>
            <person name="Wollam A."/>
            <person name="Palsikar V.B."/>
            <person name="Mardis E.R."/>
            <person name="Wilson R.K."/>
        </authorList>
    </citation>
    <scope>NUCLEOTIDE SEQUENCE [LARGE SCALE GENOMIC DNA]</scope>
    <source>
        <strain evidence="9">DNF00729</strain>
    </source>
</reference>
<dbReference type="InterPro" id="IPR009006">
    <property type="entry name" value="Ala_racemase/Decarboxylase_C"/>
</dbReference>
<evidence type="ECO:0000256" key="2">
    <source>
        <dbReference type="ARBA" id="ARBA00022898"/>
    </source>
</evidence>
<evidence type="ECO:0000256" key="1">
    <source>
        <dbReference type="ARBA" id="ARBA00001933"/>
    </source>
</evidence>
<comment type="caution">
    <text evidence="8">The sequence shown here is derived from an EMBL/GenBank/DDBJ whole genome shotgun (WGS) entry which is preliminary data.</text>
</comment>
<dbReference type="SUPFAM" id="SSF50621">
    <property type="entry name" value="Alanine racemase C-terminal domain-like"/>
    <property type="match status" value="1"/>
</dbReference>
<gene>
    <name evidence="8" type="ORF">HMPREF1863_01515</name>
</gene>
<proteinExistence type="inferred from homology"/>
<organism evidence="8 9">
    <name type="scientific">Aedoeadaptatus coxii</name>
    <dbReference type="NCBI Taxonomy" id="755172"/>
    <lineage>
        <taxon>Bacteria</taxon>
        <taxon>Bacillati</taxon>
        <taxon>Bacillota</taxon>
        <taxon>Tissierellia</taxon>
        <taxon>Tissierellales</taxon>
        <taxon>Peptoniphilaceae</taxon>
        <taxon>Aedoeadaptatus</taxon>
    </lineage>
</organism>
<dbReference type="PATRIC" id="fig|755172.3.peg.1475"/>
<comment type="catalytic activity">
    <reaction evidence="4">
        <text>L-alanine = D-alanine</text>
        <dbReference type="Rhea" id="RHEA:20249"/>
        <dbReference type="ChEBI" id="CHEBI:57416"/>
        <dbReference type="ChEBI" id="CHEBI:57972"/>
        <dbReference type="EC" id="5.1.1.1"/>
    </reaction>
</comment>
<dbReference type="SMART" id="SM01005">
    <property type="entry name" value="Ala_racemase_C"/>
    <property type="match status" value="1"/>
</dbReference>
<evidence type="ECO:0000256" key="4">
    <source>
        <dbReference type="HAMAP-Rule" id="MF_01201"/>
    </source>
</evidence>
<dbReference type="InterPro" id="IPR029066">
    <property type="entry name" value="PLP-binding_barrel"/>
</dbReference>
<evidence type="ECO:0000256" key="5">
    <source>
        <dbReference type="PIRSR" id="PIRSR600821-50"/>
    </source>
</evidence>
<name>A0A134ABB3_9FIRM</name>
<comment type="pathway">
    <text evidence="4">Amino-acid biosynthesis; D-alanine biosynthesis; D-alanine from L-alanine: step 1/1.</text>
</comment>
<feature type="domain" description="Alanine racemase C-terminal" evidence="7">
    <location>
        <begin position="245"/>
        <end position="372"/>
    </location>
</feature>
<dbReference type="Pfam" id="PF00842">
    <property type="entry name" value="Ala_racemase_C"/>
    <property type="match status" value="1"/>
</dbReference>
<feature type="active site" description="Proton acceptor; specific for D-alanine" evidence="4">
    <location>
        <position position="40"/>
    </location>
</feature>
<keyword evidence="3 4" id="KW-0413">Isomerase</keyword>
<dbReference type="AlphaFoldDB" id="A0A134ABB3"/>
<dbReference type="STRING" id="755172.HMPREF1863_01515"/>
<dbReference type="GO" id="GO:0030170">
    <property type="term" value="F:pyridoxal phosphate binding"/>
    <property type="evidence" value="ECO:0007669"/>
    <property type="project" value="UniProtKB-UniRule"/>
</dbReference>
<evidence type="ECO:0000313" key="8">
    <source>
        <dbReference type="EMBL" id="KXB65007.1"/>
    </source>
</evidence>
<feature type="modified residue" description="N6-(pyridoxal phosphate)lysine" evidence="4 5">
    <location>
        <position position="40"/>
    </location>
</feature>
<dbReference type="PANTHER" id="PTHR30511">
    <property type="entry name" value="ALANINE RACEMASE"/>
    <property type="match status" value="1"/>
</dbReference>
<dbReference type="Gene3D" id="3.20.20.10">
    <property type="entry name" value="Alanine racemase"/>
    <property type="match status" value="1"/>
</dbReference>
<evidence type="ECO:0000256" key="6">
    <source>
        <dbReference type="PIRSR" id="PIRSR600821-52"/>
    </source>
</evidence>
<dbReference type="InterPro" id="IPR011079">
    <property type="entry name" value="Ala_racemase_C"/>
</dbReference>
<evidence type="ECO:0000259" key="7">
    <source>
        <dbReference type="SMART" id="SM01005"/>
    </source>
</evidence>
<dbReference type="Proteomes" id="UP000070442">
    <property type="component" value="Unassembled WGS sequence"/>
</dbReference>
<dbReference type="EMBL" id="LSDG01000045">
    <property type="protein sequence ID" value="KXB65007.1"/>
    <property type="molecule type" value="Genomic_DNA"/>
</dbReference>
<feature type="active site" description="Proton acceptor; specific for L-alanine" evidence="4">
    <location>
        <position position="266"/>
    </location>
</feature>
<dbReference type="PANTHER" id="PTHR30511:SF0">
    <property type="entry name" value="ALANINE RACEMASE, CATABOLIC-RELATED"/>
    <property type="match status" value="1"/>
</dbReference>
<dbReference type="EC" id="5.1.1.1" evidence="4"/>
<feature type="binding site" evidence="4 6">
    <location>
        <position position="138"/>
    </location>
    <ligand>
        <name>substrate</name>
    </ligand>
</feature>
<comment type="cofactor">
    <cofactor evidence="1 4 5">
        <name>pyridoxal 5'-phosphate</name>
        <dbReference type="ChEBI" id="CHEBI:597326"/>
    </cofactor>
</comment>
<evidence type="ECO:0000256" key="3">
    <source>
        <dbReference type="ARBA" id="ARBA00023235"/>
    </source>
</evidence>
<dbReference type="NCBIfam" id="TIGR00492">
    <property type="entry name" value="alr"/>
    <property type="match status" value="1"/>
</dbReference>
<dbReference type="InterPro" id="IPR000821">
    <property type="entry name" value="Ala_racemase"/>
</dbReference>
<feature type="binding site" evidence="4 6">
    <location>
        <position position="314"/>
    </location>
    <ligand>
        <name>substrate</name>
    </ligand>
</feature>
<accession>A0A134ABB3</accession>
<dbReference type="FunFam" id="3.20.20.10:FF:000002">
    <property type="entry name" value="Alanine racemase"/>
    <property type="match status" value="1"/>
</dbReference>
<comment type="function">
    <text evidence="4">Catalyzes the interconversion of L-alanine and D-alanine. May also act on other amino acids.</text>
</comment>
<keyword evidence="2 4" id="KW-0663">Pyridoxal phosphate</keyword>
<dbReference type="Gene3D" id="2.40.37.10">
    <property type="entry name" value="Lyase, Ornithine Decarboxylase, Chain A, domain 1"/>
    <property type="match status" value="1"/>
</dbReference>
<dbReference type="HAMAP" id="MF_01201">
    <property type="entry name" value="Ala_racemase"/>
    <property type="match status" value="1"/>
</dbReference>